<evidence type="ECO:0000256" key="3">
    <source>
        <dbReference type="ARBA" id="ARBA00022553"/>
    </source>
</evidence>
<gene>
    <name evidence="23" type="primary">CD22</name>
</gene>
<keyword evidence="23" id="KW-0675">Receptor</keyword>
<evidence type="ECO:0000256" key="16">
    <source>
        <dbReference type="ARBA" id="ARBA00041781"/>
    </source>
</evidence>
<dbReference type="PROSITE" id="PS50835">
    <property type="entry name" value="IG_LIKE"/>
    <property type="match status" value="6"/>
</dbReference>
<evidence type="ECO:0000256" key="10">
    <source>
        <dbReference type="ARBA" id="ARBA00023136"/>
    </source>
</evidence>
<evidence type="ECO:0000256" key="8">
    <source>
        <dbReference type="ARBA" id="ARBA00022889"/>
    </source>
</evidence>
<feature type="domain" description="Ig-like" evidence="21">
    <location>
        <begin position="494"/>
        <end position="571"/>
    </location>
</feature>
<keyword evidence="10 19" id="KW-0472">Membrane</keyword>
<evidence type="ECO:0000256" key="20">
    <source>
        <dbReference type="SAM" id="SignalP"/>
    </source>
</evidence>
<evidence type="ECO:0000256" key="18">
    <source>
        <dbReference type="ARBA" id="ARBA00046458"/>
    </source>
</evidence>
<keyword evidence="7" id="KW-0677">Repeat</keyword>
<dbReference type="GO" id="GO:0005769">
    <property type="term" value="C:early endosome"/>
    <property type="evidence" value="ECO:0007669"/>
    <property type="project" value="TreeGrafter"/>
</dbReference>
<feature type="domain" description="Ig-like" evidence="21">
    <location>
        <begin position="408"/>
        <end position="491"/>
    </location>
</feature>
<feature type="signal peptide" evidence="20">
    <location>
        <begin position="1"/>
        <end position="19"/>
    </location>
</feature>
<comment type="similarity">
    <text evidence="14">Belongs to the immunoglobulin superfamily. SIGLEC (sialic acid binding Ig-like lectin) family.</text>
</comment>
<dbReference type="PANTHER" id="PTHR46958:SF1">
    <property type="entry name" value="B-CELL RECEPTOR CD22"/>
    <property type="match status" value="1"/>
</dbReference>
<proteinExistence type="inferred from homology"/>
<dbReference type="GO" id="GO:0033691">
    <property type="term" value="F:sialic acid binding"/>
    <property type="evidence" value="ECO:0007669"/>
    <property type="project" value="TreeGrafter"/>
</dbReference>
<dbReference type="InterPro" id="IPR003598">
    <property type="entry name" value="Ig_sub2"/>
</dbReference>
<evidence type="ECO:0000256" key="13">
    <source>
        <dbReference type="ARBA" id="ARBA00023319"/>
    </source>
</evidence>
<dbReference type="SUPFAM" id="SSF48726">
    <property type="entry name" value="Immunoglobulin"/>
    <property type="match status" value="7"/>
</dbReference>
<keyword evidence="13" id="KW-0393">Immunoglobulin domain</keyword>
<evidence type="ECO:0000256" key="5">
    <source>
        <dbReference type="ARBA" id="ARBA00022729"/>
    </source>
</evidence>
<dbReference type="GO" id="GO:0030888">
    <property type="term" value="P:regulation of B cell proliferation"/>
    <property type="evidence" value="ECO:0007669"/>
    <property type="project" value="TreeGrafter"/>
</dbReference>
<dbReference type="InterPro" id="IPR036179">
    <property type="entry name" value="Ig-like_dom_sf"/>
</dbReference>
<dbReference type="Pfam" id="PF13895">
    <property type="entry name" value="Ig_2"/>
    <property type="match status" value="1"/>
</dbReference>
<evidence type="ECO:0000259" key="21">
    <source>
        <dbReference type="PROSITE" id="PS50835"/>
    </source>
</evidence>
<evidence type="ECO:0000256" key="19">
    <source>
        <dbReference type="SAM" id="Phobius"/>
    </source>
</evidence>
<evidence type="ECO:0000256" key="11">
    <source>
        <dbReference type="ARBA" id="ARBA00023157"/>
    </source>
</evidence>
<dbReference type="GO" id="GO:0007155">
    <property type="term" value="P:cell adhesion"/>
    <property type="evidence" value="ECO:0007669"/>
    <property type="project" value="UniProtKB-KW"/>
</dbReference>
<accession>A0A9B0WRL8</accession>
<protein>
    <recommendedName>
        <fullName evidence="15">B-cell receptor CD22</fullName>
    </recommendedName>
    <alternativeName>
        <fullName evidence="16">Sialic acid-binding Ig-like lectin 2</fullName>
    </alternativeName>
</protein>
<dbReference type="GO" id="GO:0070062">
    <property type="term" value="C:extracellular exosome"/>
    <property type="evidence" value="ECO:0007669"/>
    <property type="project" value="TreeGrafter"/>
</dbReference>
<keyword evidence="12" id="KW-0325">Glycoprotein</keyword>
<evidence type="ECO:0000313" key="22">
    <source>
        <dbReference type="Proteomes" id="UP000504623"/>
    </source>
</evidence>
<evidence type="ECO:0000313" key="23">
    <source>
        <dbReference type="RefSeq" id="XP_006867479.1"/>
    </source>
</evidence>
<dbReference type="InterPro" id="IPR003599">
    <property type="entry name" value="Ig_sub"/>
</dbReference>
<dbReference type="InterPro" id="IPR013162">
    <property type="entry name" value="CD80_C2-set"/>
</dbReference>
<feature type="transmembrane region" description="Helical" evidence="19">
    <location>
        <begin position="677"/>
        <end position="695"/>
    </location>
</feature>
<dbReference type="Pfam" id="PF24518">
    <property type="entry name" value="Ig_CD22"/>
    <property type="match status" value="1"/>
</dbReference>
<feature type="domain" description="Ig-like" evidence="21">
    <location>
        <begin position="582"/>
        <end position="665"/>
    </location>
</feature>
<dbReference type="GO" id="GO:0055037">
    <property type="term" value="C:recycling endosome"/>
    <property type="evidence" value="ECO:0007669"/>
    <property type="project" value="TreeGrafter"/>
</dbReference>
<feature type="domain" description="Ig-like" evidence="21">
    <location>
        <begin position="231"/>
        <end position="313"/>
    </location>
</feature>
<dbReference type="Pfam" id="PF08205">
    <property type="entry name" value="C2-set_2"/>
    <property type="match status" value="1"/>
</dbReference>
<keyword evidence="11" id="KW-1015">Disulfide bond</keyword>
<evidence type="ECO:0000256" key="6">
    <source>
        <dbReference type="ARBA" id="ARBA00022734"/>
    </source>
</evidence>
<keyword evidence="8" id="KW-0130">Cell adhesion</keyword>
<keyword evidence="9 19" id="KW-1133">Transmembrane helix</keyword>
<comment type="subcellular location">
    <subcellularLocation>
        <location evidence="1">Cell membrane</location>
        <topology evidence="1">Single-pass type I membrane protein</topology>
    </subcellularLocation>
</comment>
<dbReference type="RefSeq" id="XP_006867479.1">
    <property type="nucleotide sequence ID" value="XM_006867417.1"/>
</dbReference>
<reference evidence="23" key="1">
    <citation type="submission" date="2025-08" db="UniProtKB">
        <authorList>
            <consortium name="RefSeq"/>
        </authorList>
    </citation>
    <scope>IDENTIFICATION</scope>
    <source>
        <tissue evidence="23">Spleen</tissue>
    </source>
</reference>
<keyword evidence="2" id="KW-1003">Cell membrane</keyword>
<dbReference type="GO" id="GO:0050859">
    <property type="term" value="P:negative regulation of B cell receptor signaling pathway"/>
    <property type="evidence" value="ECO:0007669"/>
    <property type="project" value="TreeGrafter"/>
</dbReference>
<dbReference type="GO" id="GO:0030246">
    <property type="term" value="F:carbohydrate binding"/>
    <property type="evidence" value="ECO:0007669"/>
    <property type="project" value="UniProtKB-KW"/>
</dbReference>
<evidence type="ECO:0000256" key="7">
    <source>
        <dbReference type="ARBA" id="ARBA00022737"/>
    </source>
</evidence>
<keyword evidence="6" id="KW-0430">Lectin</keyword>
<evidence type="ECO:0000256" key="17">
    <source>
        <dbReference type="ARBA" id="ARBA00045430"/>
    </source>
</evidence>
<dbReference type="SMART" id="SM00408">
    <property type="entry name" value="IGc2"/>
    <property type="match status" value="4"/>
</dbReference>
<dbReference type="InterPro" id="IPR013783">
    <property type="entry name" value="Ig-like_fold"/>
</dbReference>
<evidence type="ECO:0000256" key="2">
    <source>
        <dbReference type="ARBA" id="ARBA00022475"/>
    </source>
</evidence>
<dbReference type="InterPro" id="IPR007110">
    <property type="entry name" value="Ig-like_dom"/>
</dbReference>
<keyword evidence="22" id="KW-1185">Reference proteome</keyword>
<feature type="chain" id="PRO_5039191696" description="B-cell receptor CD22" evidence="20">
    <location>
        <begin position="20"/>
        <end position="835"/>
    </location>
</feature>
<dbReference type="Proteomes" id="UP000504623">
    <property type="component" value="Unplaced"/>
</dbReference>
<dbReference type="GO" id="GO:0042609">
    <property type="term" value="F:CD4 receptor binding"/>
    <property type="evidence" value="ECO:0007669"/>
    <property type="project" value="TreeGrafter"/>
</dbReference>
<keyword evidence="5 20" id="KW-0732">Signal</keyword>
<comment type="subunit">
    <text evidence="18">Predominantly monomer of isoform CD22-beta. Also found as heterodimer of isoform CD22-beta and a shorter isoform. Interacts with PTPN6/SHP-1, LYN, SYK, PIK3R1/PIK3R2 and PLCG1 upon phosphorylation. Interacts with GRB2, INPP5D and SHC1 upon phosphorylation. May form a complex with INPP5D/SHIP, GRB2 and SHC1.</text>
</comment>
<dbReference type="AlphaFoldDB" id="A0A9B0WRL8"/>
<comment type="function">
    <text evidence="17">Most highly expressed siglec (sialic acid-binding immunoglobulin-like lectin) on B-cells that plays a role in various aspects of B-cell biology including differentiation, antigen presentation, and trafficking to bone marrow. Binds to alpha 2,6-linked sialic acid residues of surface molecules such as CD22 itself, CD45 and IgM in a cis configuration. Can also bind to ligands on other cells as an adhesion molecule in a trans configuration. Acts as an inhibitory coreceptor on the surface of B-cells and inhibits B-cell receptor induced signaling, characterized by inhibition of the calcium mobilization and cellular activation. Mechanistically, the immunoreceptor tyrosine-based inhibitory motif domain is phosphorylated by the Src kinase LYN, which in turn leads to the recruitment of the protein tyrosine phosphatase 1/PTPN6, leading to the negative regulation of BCR signaling. If this negative signaling from is of sufficient strength, apoptosis of the B-cell can be induced.</text>
</comment>
<keyword evidence="3" id="KW-0597">Phosphoprotein</keyword>
<feature type="domain" description="Ig-like" evidence="21">
    <location>
        <begin position="320"/>
        <end position="403"/>
    </location>
</feature>
<dbReference type="Pfam" id="PF13927">
    <property type="entry name" value="Ig_3"/>
    <property type="match status" value="3"/>
</dbReference>
<dbReference type="GO" id="GO:0019903">
    <property type="term" value="F:protein phosphatase binding"/>
    <property type="evidence" value="ECO:0007669"/>
    <property type="project" value="TreeGrafter"/>
</dbReference>
<dbReference type="GeneID" id="102827913"/>
<evidence type="ECO:0000256" key="4">
    <source>
        <dbReference type="ARBA" id="ARBA00022692"/>
    </source>
</evidence>
<organism evidence="22 23">
    <name type="scientific">Chrysochloris asiatica</name>
    <name type="common">Cape golden mole</name>
    <dbReference type="NCBI Taxonomy" id="185453"/>
    <lineage>
        <taxon>Eukaryota</taxon>
        <taxon>Metazoa</taxon>
        <taxon>Chordata</taxon>
        <taxon>Craniata</taxon>
        <taxon>Vertebrata</taxon>
        <taxon>Euteleostomi</taxon>
        <taxon>Mammalia</taxon>
        <taxon>Eutheria</taxon>
        <taxon>Afrotheria</taxon>
        <taxon>Chrysochloridae</taxon>
        <taxon>Chrysochlorinae</taxon>
        <taxon>Chrysochloris</taxon>
    </lineage>
</organism>
<evidence type="ECO:0000256" key="12">
    <source>
        <dbReference type="ARBA" id="ARBA00023180"/>
    </source>
</evidence>
<keyword evidence="4 19" id="KW-0812">Transmembrane</keyword>
<dbReference type="FunFam" id="2.60.40.10:FF:002011">
    <property type="entry name" value="B-cell receptor CD22"/>
    <property type="match status" value="1"/>
</dbReference>
<dbReference type="OrthoDB" id="10039395at2759"/>
<dbReference type="Gene3D" id="2.60.40.10">
    <property type="entry name" value="Immunoglobulins"/>
    <property type="match status" value="7"/>
</dbReference>
<dbReference type="PANTHER" id="PTHR46958">
    <property type="entry name" value="B-CELL RECEPTOR CD22"/>
    <property type="match status" value="1"/>
</dbReference>
<evidence type="ECO:0000256" key="14">
    <source>
        <dbReference type="ARBA" id="ARBA00038361"/>
    </source>
</evidence>
<evidence type="ECO:0000256" key="9">
    <source>
        <dbReference type="ARBA" id="ARBA00022989"/>
    </source>
</evidence>
<name>A0A9B0WRL8_CHRAS</name>
<dbReference type="SMART" id="SM00409">
    <property type="entry name" value="IG"/>
    <property type="match status" value="7"/>
</dbReference>
<dbReference type="InterPro" id="IPR056386">
    <property type="entry name" value="Ig_CD22"/>
</dbReference>
<evidence type="ECO:0000256" key="1">
    <source>
        <dbReference type="ARBA" id="ARBA00004251"/>
    </source>
</evidence>
<sequence>MHLFGPSLLFLEYLAFSDSASWKFYHPHTLYSWEGACMWIPCRYTASHTVTSMDVYHNYLFNKTTKNFMGTILYKSPSILYEERVQFLGNTENNCTLRIQPVHANDSGQLGLRMTSSNDRWMENINLNVSERPPPPHIQLPMEIQELQEVTLICKLNFFCPNYPVQLQWSMDKPAVTSTNPGPETVSIESRLTFQPEWTHHGKNLTCQLKDLQTEKVLSQETVWLDVKHIPMLKIEVSPRDAIVTVGESVTMECHIISSNPEYRTIFWFKDRTRLKNQETTTLTLSSVTKTESGNYHCQVSNDKGSRDSEEVHLQVQFAPEPSSVQIRPLLAKEGNPVQLTCISLANPPPTNYTWYFNGKEILGKTKSNFQIPKVLPQHAGKYSCLAENSLGLGQIDQEAELDVQYPPKGVTMAIQNPTPIREGDDVILVCNYNSSNPRVTRYEWTPQVSKNESFPEVLMIRKVAWDVRAITCRVCNTWCSEAVSVNLNVQYAPKGVRVLKVSPSTEIHSGHRVLLRCNVLSSRPEDVHFSWKKNGNLLQEGRELKFDSISPEDAGNYSCLVNNSIGQTTSEAWMLQVLYAPRRLRVSITPKDRVMEGKKVALTCESDANPPASHYTWFDWNNQNLHHASQTLRLEPVKIQHSGDYRCQGANRLGVGESAPSTLTVYYSPETIGKRAAVGIGVCLLILILTIWGVKLHRGWKKIRSQQELQENSSGQSFFVRNKKVRRGHLSEGSQSLGCYNPVMEDSISYAALRFPVGETDMPGTGDEGTSASNSSKEDMVTYSVVQKRRLGDYENVAPALPEDEEIHYSELVHFGTGERPAEQEKVDYVTLKP</sequence>
<evidence type="ECO:0000256" key="15">
    <source>
        <dbReference type="ARBA" id="ARBA00040106"/>
    </source>
</evidence>
<dbReference type="GO" id="GO:0042113">
    <property type="term" value="P:B cell activation"/>
    <property type="evidence" value="ECO:0007669"/>
    <property type="project" value="TreeGrafter"/>
</dbReference>
<dbReference type="CDD" id="cd00096">
    <property type="entry name" value="Ig"/>
    <property type="match status" value="1"/>
</dbReference>
<dbReference type="GO" id="GO:0009897">
    <property type="term" value="C:external side of plasma membrane"/>
    <property type="evidence" value="ECO:0007669"/>
    <property type="project" value="TreeGrafter"/>
</dbReference>
<dbReference type="CTD" id="933"/>
<feature type="domain" description="Ig-like" evidence="21">
    <location>
        <begin position="136"/>
        <end position="219"/>
    </location>
</feature>